<gene>
    <name evidence="1" type="ORF">ODALV1_LOCUS19105</name>
</gene>
<dbReference type="EMBL" id="CAXLJM020000064">
    <property type="protein sequence ID" value="CAL8120839.1"/>
    <property type="molecule type" value="Genomic_DNA"/>
</dbReference>
<accession>A0ABP1R6I6</accession>
<dbReference type="Proteomes" id="UP001642540">
    <property type="component" value="Unassembled WGS sequence"/>
</dbReference>
<organism evidence="1 2">
    <name type="scientific">Orchesella dallaii</name>
    <dbReference type="NCBI Taxonomy" id="48710"/>
    <lineage>
        <taxon>Eukaryota</taxon>
        <taxon>Metazoa</taxon>
        <taxon>Ecdysozoa</taxon>
        <taxon>Arthropoda</taxon>
        <taxon>Hexapoda</taxon>
        <taxon>Collembola</taxon>
        <taxon>Entomobryomorpha</taxon>
        <taxon>Entomobryoidea</taxon>
        <taxon>Orchesellidae</taxon>
        <taxon>Orchesellinae</taxon>
        <taxon>Orchesella</taxon>
    </lineage>
</organism>
<protein>
    <submittedName>
        <fullName evidence="1">Uncharacterized protein</fullName>
    </submittedName>
</protein>
<keyword evidence="2" id="KW-1185">Reference proteome</keyword>
<proteinExistence type="predicted"/>
<evidence type="ECO:0000313" key="2">
    <source>
        <dbReference type="Proteomes" id="UP001642540"/>
    </source>
</evidence>
<comment type="caution">
    <text evidence="1">The sequence shown here is derived from an EMBL/GenBank/DDBJ whole genome shotgun (WGS) entry which is preliminary data.</text>
</comment>
<reference evidence="1 2" key="1">
    <citation type="submission" date="2024-08" db="EMBL/GenBank/DDBJ databases">
        <authorList>
            <person name="Cucini C."/>
            <person name="Frati F."/>
        </authorList>
    </citation>
    <scope>NUCLEOTIDE SEQUENCE [LARGE SCALE GENOMIC DNA]</scope>
</reference>
<evidence type="ECO:0000313" key="1">
    <source>
        <dbReference type="EMBL" id="CAL8120839.1"/>
    </source>
</evidence>
<name>A0ABP1R6I6_9HEXA</name>
<sequence length="136" mass="15810">MLLARLPNRSYGTGRPIQFPQVKRQQHQQQAALNFFRNPNQLNNHQLYYSNSGSQQGAQGSKNLLHPSITTRFKRWATIRSSSASISAKREYHLHLFLRDPHHVLFKPETLRNTHGCSNWKVASGNLIWCFKPFQK</sequence>